<evidence type="ECO:0000259" key="4">
    <source>
        <dbReference type="Pfam" id="PF13439"/>
    </source>
</evidence>
<evidence type="ECO:0000256" key="1">
    <source>
        <dbReference type="ARBA" id="ARBA00022676"/>
    </source>
</evidence>
<accession>A0ABD6FJ88</accession>
<evidence type="ECO:0000313" key="5">
    <source>
        <dbReference type="EMBL" id="MFO7194073.1"/>
    </source>
</evidence>
<dbReference type="Pfam" id="PF00534">
    <property type="entry name" value="Glycos_transf_1"/>
    <property type="match status" value="1"/>
</dbReference>
<feature type="domain" description="Glycosyl transferase family 1" evidence="3">
    <location>
        <begin position="195"/>
        <end position="359"/>
    </location>
</feature>
<dbReference type="CDD" id="cd03811">
    <property type="entry name" value="GT4_GT28_WabH-like"/>
    <property type="match status" value="1"/>
</dbReference>
<feature type="domain" description="Glycosyltransferase subfamily 4-like N-terminal" evidence="4">
    <location>
        <begin position="23"/>
        <end position="185"/>
    </location>
</feature>
<evidence type="ECO:0000256" key="2">
    <source>
        <dbReference type="ARBA" id="ARBA00022679"/>
    </source>
</evidence>
<dbReference type="InterPro" id="IPR028098">
    <property type="entry name" value="Glyco_trans_4-like_N"/>
</dbReference>
<dbReference type="Proteomes" id="UP000249324">
    <property type="component" value="Unassembled WGS sequence"/>
</dbReference>
<protein>
    <submittedName>
        <fullName evidence="5">Glycosyltransferase</fullName>
        <ecNumber evidence="5">2.4.-.-</ecNumber>
    </submittedName>
</protein>
<comment type="caution">
    <text evidence="5">The sequence shown here is derived from an EMBL/GenBank/DDBJ whole genome shotgun (WGS) entry which is preliminary data.</text>
</comment>
<gene>
    <name evidence="5" type="ORF">DIU77_017665</name>
</gene>
<dbReference type="Gene3D" id="3.40.50.2000">
    <property type="entry name" value="Glycogen Phosphorylase B"/>
    <property type="match status" value="2"/>
</dbReference>
<proteinExistence type="predicted"/>
<dbReference type="Pfam" id="PF13439">
    <property type="entry name" value="Glyco_transf_4"/>
    <property type="match status" value="1"/>
</dbReference>
<keyword evidence="1 5" id="KW-0328">Glycosyltransferase</keyword>
<evidence type="ECO:0000259" key="3">
    <source>
        <dbReference type="Pfam" id="PF00534"/>
    </source>
</evidence>
<name>A0ABD6FJ88_9PSEU</name>
<dbReference type="GO" id="GO:0016757">
    <property type="term" value="F:glycosyltransferase activity"/>
    <property type="evidence" value="ECO:0007669"/>
    <property type="project" value="UniProtKB-KW"/>
</dbReference>
<dbReference type="InterPro" id="IPR001296">
    <property type="entry name" value="Glyco_trans_1"/>
</dbReference>
<dbReference type="AlphaFoldDB" id="A0ABD6FJ88"/>
<dbReference type="EC" id="2.4.-.-" evidence="5"/>
<keyword evidence="2 5" id="KW-0808">Transferase</keyword>
<dbReference type="PANTHER" id="PTHR12526:SF510">
    <property type="entry name" value="D-INOSITOL 3-PHOSPHATE GLYCOSYLTRANSFERASE"/>
    <property type="match status" value="1"/>
</dbReference>
<sequence length="385" mass="41099">MTPAESAPRTALMVHPSVELYGSDRMFVESVAALIEHEWRVVVALPGEGDLARLLRGAGADVRLCPTPVLRKAALRPAGFARLALEAARAVRPMLRLARAVRPDAVYINTVTVPLWSALSRLMGFPVVAHVHEAEDEVPKLVRQALAAPLLAATTVVANSEASARSVVTAIPRLGPRTQVIYNGVAGPQNASPVRQRPHDPLRLVLVGRLSPRKGTDVAIRAVRRILDAGQSATLRLVGSAFTGYEWFVDQLHDQVRDLGLTGQVRFDGFTPDVWQAYAEADVALVPSRVEPFGNTAVEAQLAGIPVVVTDAQGLPETVEGGRYGLVVPRDDDAALADAVLSIVRDWPAASARAEAAREAAEKRFSPATYRSAIADAVAQACAAQ</sequence>
<reference evidence="5 6" key="1">
    <citation type="journal article" date="2021" name="BMC Genomics">
        <title>Genome-resolved metagenome and metatranscriptome analyses of thermophilic composting reveal key bacterial players and their metabolic interactions.</title>
        <authorList>
            <person name="Braga L.P.P."/>
            <person name="Pereira R.V."/>
            <person name="Martins L.F."/>
            <person name="Moura L.M.S."/>
            <person name="Sanchez F.B."/>
            <person name="Patane J.S.L."/>
            <person name="da Silva A.M."/>
            <person name="Setubal J.C."/>
        </authorList>
    </citation>
    <scope>NUCLEOTIDE SEQUENCE [LARGE SCALE GENOMIC DNA]</scope>
    <source>
        <strain evidence="5">ZC4RG45</strain>
    </source>
</reference>
<dbReference type="SUPFAM" id="SSF53756">
    <property type="entry name" value="UDP-Glycosyltransferase/glycogen phosphorylase"/>
    <property type="match status" value="1"/>
</dbReference>
<evidence type="ECO:0000313" key="6">
    <source>
        <dbReference type="Proteomes" id="UP000249324"/>
    </source>
</evidence>
<dbReference type="PANTHER" id="PTHR12526">
    <property type="entry name" value="GLYCOSYLTRANSFERASE"/>
    <property type="match status" value="1"/>
</dbReference>
<dbReference type="EMBL" id="QGUI02000340">
    <property type="protein sequence ID" value="MFO7194073.1"/>
    <property type="molecule type" value="Genomic_DNA"/>
</dbReference>
<organism evidence="5 6">
    <name type="scientific">Thermocrispum agreste</name>
    <dbReference type="NCBI Taxonomy" id="37925"/>
    <lineage>
        <taxon>Bacteria</taxon>
        <taxon>Bacillati</taxon>
        <taxon>Actinomycetota</taxon>
        <taxon>Actinomycetes</taxon>
        <taxon>Pseudonocardiales</taxon>
        <taxon>Pseudonocardiaceae</taxon>
        <taxon>Thermocrispum</taxon>
    </lineage>
</organism>